<accession>A0AAV4PSL2</accession>
<name>A0AAV4PSL2_CAEEX</name>
<comment type="caution">
    <text evidence="1">The sequence shown here is derived from an EMBL/GenBank/DDBJ whole genome shotgun (WGS) entry which is preliminary data.</text>
</comment>
<gene>
    <name evidence="1" type="ORF">CEXT_326551</name>
</gene>
<dbReference type="AlphaFoldDB" id="A0AAV4PSL2"/>
<protein>
    <submittedName>
        <fullName evidence="1">Uncharacterized protein</fullName>
    </submittedName>
</protein>
<keyword evidence="2" id="KW-1185">Reference proteome</keyword>
<dbReference type="EMBL" id="BPLR01005194">
    <property type="protein sequence ID" value="GIY00548.1"/>
    <property type="molecule type" value="Genomic_DNA"/>
</dbReference>
<proteinExistence type="predicted"/>
<dbReference type="Proteomes" id="UP001054945">
    <property type="component" value="Unassembled WGS sequence"/>
</dbReference>
<evidence type="ECO:0000313" key="2">
    <source>
        <dbReference type="Proteomes" id="UP001054945"/>
    </source>
</evidence>
<reference evidence="1 2" key="1">
    <citation type="submission" date="2021-06" db="EMBL/GenBank/DDBJ databases">
        <title>Caerostris extrusa draft genome.</title>
        <authorList>
            <person name="Kono N."/>
            <person name="Arakawa K."/>
        </authorList>
    </citation>
    <scope>NUCLEOTIDE SEQUENCE [LARGE SCALE GENOMIC DNA]</scope>
</reference>
<evidence type="ECO:0000313" key="1">
    <source>
        <dbReference type="EMBL" id="GIY00548.1"/>
    </source>
</evidence>
<sequence length="104" mass="12040">MGKSRAKLLKRLAGTIWGSTPVYSLPFSDDSRNDYEVKYIDLATIHKNLLDDPWFHVYTEGTAEKPKEMLELVFIPDFTLSYNIEGIYTTLMVKIQPFLCPYTK</sequence>
<organism evidence="1 2">
    <name type="scientific">Caerostris extrusa</name>
    <name type="common">Bark spider</name>
    <name type="synonym">Caerostris bankana</name>
    <dbReference type="NCBI Taxonomy" id="172846"/>
    <lineage>
        <taxon>Eukaryota</taxon>
        <taxon>Metazoa</taxon>
        <taxon>Ecdysozoa</taxon>
        <taxon>Arthropoda</taxon>
        <taxon>Chelicerata</taxon>
        <taxon>Arachnida</taxon>
        <taxon>Araneae</taxon>
        <taxon>Araneomorphae</taxon>
        <taxon>Entelegynae</taxon>
        <taxon>Araneoidea</taxon>
        <taxon>Araneidae</taxon>
        <taxon>Caerostris</taxon>
    </lineage>
</organism>